<reference evidence="1 2" key="1">
    <citation type="journal article" date="2013" name="PLoS ONE">
        <title>Assembly-driven community genomics of a hypersaline microbial ecosystem.</title>
        <authorList>
            <person name="Podell S."/>
            <person name="Ugalde J.A."/>
            <person name="Narasingarao P."/>
            <person name="Banfield J.F."/>
            <person name="Heidelberg K.B."/>
            <person name="Allen E.E."/>
        </authorList>
    </citation>
    <scope>NUCLEOTIDE SEQUENCE [LARGE SCALE GENOMIC DNA]</scope>
    <source>
        <strain evidence="2">J07HQW2</strain>
    </source>
</reference>
<gene>
    <name evidence="1" type="ORF">J07HQW2_02910</name>
</gene>
<name>U1PVK0_9EURY</name>
<accession>U1PVK0</accession>
<evidence type="ECO:0000313" key="2">
    <source>
        <dbReference type="Proteomes" id="UP000030710"/>
    </source>
</evidence>
<protein>
    <submittedName>
        <fullName evidence="1">Uncharacterized protein</fullName>
    </submittedName>
</protein>
<feature type="non-terminal residue" evidence="1">
    <location>
        <position position="1"/>
    </location>
</feature>
<proteinExistence type="predicted"/>
<dbReference type="AlphaFoldDB" id="U1PVK0"/>
<sequence length="120" mass="13232">VLLDTDDWVIGSNAAARALFGVESDRREVAAETFFGPFAEQVTWSHGTNVADTSLLVEPDDDRRFELATAPVRASADTIGGRLIVFRDVTDHAKDTQAIRQQNERLEEFADVVADDLRNG</sequence>
<dbReference type="HOGENOM" id="CLU_2042862_0_0_2"/>
<evidence type="ECO:0000313" key="1">
    <source>
        <dbReference type="EMBL" id="ERG96431.1"/>
    </source>
</evidence>
<dbReference type="Proteomes" id="UP000030710">
    <property type="component" value="Unassembled WGS sequence"/>
</dbReference>
<dbReference type="EMBL" id="KE356561">
    <property type="protein sequence ID" value="ERG96431.1"/>
    <property type="molecule type" value="Genomic_DNA"/>
</dbReference>
<dbReference type="Gene3D" id="3.30.450.20">
    <property type="entry name" value="PAS domain"/>
    <property type="match status" value="1"/>
</dbReference>
<organism evidence="1 2">
    <name type="scientific">Haloquadratum walsbyi J07HQW2</name>
    <dbReference type="NCBI Taxonomy" id="1238425"/>
    <lineage>
        <taxon>Archaea</taxon>
        <taxon>Methanobacteriati</taxon>
        <taxon>Methanobacteriota</taxon>
        <taxon>Stenosarchaea group</taxon>
        <taxon>Halobacteria</taxon>
        <taxon>Halobacteriales</taxon>
        <taxon>Haloferacaceae</taxon>
        <taxon>Haloquadratum</taxon>
    </lineage>
</organism>